<gene>
    <name evidence="4" type="ORF">DEBR0S7_01090G</name>
    <name evidence="3" type="ORF">HII12_003953</name>
</gene>
<feature type="chain" id="PRO_5036398804" evidence="2">
    <location>
        <begin position="22"/>
        <end position="537"/>
    </location>
</feature>
<reference evidence="3 6" key="2">
    <citation type="journal article" date="2020" name="Appl. Microbiol. Biotechnol.">
        <title>Targeted gene deletion in Brettanomyces bruxellensis with an expression-free CRISPR-Cas9 system.</title>
        <authorList>
            <person name="Varela C."/>
            <person name="Bartel C."/>
            <person name="Onetto C."/>
            <person name="Borneman A."/>
        </authorList>
    </citation>
    <scope>NUCLEOTIDE SEQUENCE [LARGE SCALE GENOMIC DNA]</scope>
    <source>
        <strain evidence="3 6">AWRI1613</strain>
    </source>
</reference>
<proteinExistence type="predicted"/>
<dbReference type="InterPro" id="IPR029033">
    <property type="entry name" value="His_PPase_superfam"/>
</dbReference>
<evidence type="ECO:0000313" key="4">
    <source>
        <dbReference type="EMBL" id="VUG20312.1"/>
    </source>
</evidence>
<dbReference type="EMBL" id="CABFWN010000007">
    <property type="protein sequence ID" value="VUG20312.1"/>
    <property type="molecule type" value="Genomic_DNA"/>
</dbReference>
<keyword evidence="1" id="KW-0812">Transmembrane</keyword>
<sequence length="537" mass="58982">MLSSTSFALFGLTLFAGSAVADSDVSASGLPDDYQCVGTFIFGRHNDRVTKPAKVLTTLGAKEQVASGSFYRKRYFGLTEDGNETSSDFRIDGLNDQGVFVYGETYSQCPAKTVLEYSQLSFLQGLYPPTSALDSNSTLSDEDDSALSNGTEVSAPFDGYQYVFMDIQQETSDEYFYIEGTENCPTSDSAIEKWETGDEFKKLNESTFDFYQSLSQILPESKYPKSKLNFGNAMSIFDFMNVNYIHNKELASKYNETLLRKVAVLADKAQWGISYDASNTLNNFTIGGRALLGAAYHYLNATKIAGSPYINYLIGSYNTMYQMSGLLQLNKVSDNFTGMPNYGATYVFDLLKDKSSNYYVMFSFRNGTYDGVPLTTYPIFGTSDNLMKWSDFEDNINKVAIKNLKQWCNSCESEASQCDQYSSAYTYGTKLEDDGVNLSSLASGETHVESSGGLTNAGAGGIGAGVTIGVFLIIGALGYLLYRHRKNSKTDNDEEANAGRNIALNERTITPVTSNTISSGFVDQEKVSQSSKPESTV</sequence>
<dbReference type="Gene3D" id="3.40.50.1240">
    <property type="entry name" value="Phosphoglycerate mutase-like"/>
    <property type="match status" value="1"/>
</dbReference>
<name>A0A7D9D3J0_DEKBR</name>
<dbReference type="EMBL" id="JABCYN010000034">
    <property type="protein sequence ID" value="KAF6008726.1"/>
    <property type="molecule type" value="Genomic_DNA"/>
</dbReference>
<feature type="signal peptide" evidence="2">
    <location>
        <begin position="1"/>
        <end position="21"/>
    </location>
</feature>
<evidence type="ECO:0000313" key="3">
    <source>
        <dbReference type="EMBL" id="KAF6008726.1"/>
    </source>
</evidence>
<reference evidence="4 5" key="1">
    <citation type="submission" date="2019-07" db="EMBL/GenBank/DDBJ databases">
        <authorList>
            <person name="Friedrich A."/>
            <person name="Schacherer J."/>
        </authorList>
    </citation>
    <scope>NUCLEOTIDE SEQUENCE [LARGE SCALE GENOMIC DNA]</scope>
</reference>
<dbReference type="GO" id="GO:0016791">
    <property type="term" value="F:phosphatase activity"/>
    <property type="evidence" value="ECO:0007669"/>
    <property type="project" value="TreeGrafter"/>
</dbReference>
<dbReference type="PANTHER" id="PTHR11567:SF142">
    <property type="entry name" value="PHOSPHOGLYCERATE MUTASE-LIKE PROTEIN"/>
    <property type="match status" value="1"/>
</dbReference>
<organism evidence="4 5">
    <name type="scientific">Dekkera bruxellensis</name>
    <name type="common">Brettanomyces custersii</name>
    <dbReference type="NCBI Taxonomy" id="5007"/>
    <lineage>
        <taxon>Eukaryota</taxon>
        <taxon>Fungi</taxon>
        <taxon>Dikarya</taxon>
        <taxon>Ascomycota</taxon>
        <taxon>Saccharomycotina</taxon>
        <taxon>Pichiomycetes</taxon>
        <taxon>Pichiales</taxon>
        <taxon>Pichiaceae</taxon>
        <taxon>Brettanomyces</taxon>
    </lineage>
</organism>
<keyword evidence="1" id="KW-1133">Transmembrane helix</keyword>
<protein>
    <submittedName>
        <fullName evidence="4">DEBR0S7_01090g1_1</fullName>
    </submittedName>
</protein>
<keyword evidence="1" id="KW-0472">Membrane</keyword>
<dbReference type="AlphaFoldDB" id="A0A7D9D3J0"/>
<dbReference type="Proteomes" id="UP000478008">
    <property type="component" value="Unassembled WGS sequence"/>
</dbReference>
<evidence type="ECO:0000313" key="5">
    <source>
        <dbReference type="Proteomes" id="UP000478008"/>
    </source>
</evidence>
<dbReference type="Proteomes" id="UP000568158">
    <property type="component" value="Unassembled WGS sequence"/>
</dbReference>
<dbReference type="SUPFAM" id="SSF53254">
    <property type="entry name" value="Phosphoglycerate mutase-like"/>
    <property type="match status" value="1"/>
</dbReference>
<keyword evidence="5" id="KW-1185">Reference proteome</keyword>
<dbReference type="InterPro" id="IPR050645">
    <property type="entry name" value="Histidine_acid_phosphatase"/>
</dbReference>
<evidence type="ECO:0000256" key="2">
    <source>
        <dbReference type="SAM" id="SignalP"/>
    </source>
</evidence>
<keyword evidence="2" id="KW-0732">Signal</keyword>
<evidence type="ECO:0000313" key="6">
    <source>
        <dbReference type="Proteomes" id="UP000568158"/>
    </source>
</evidence>
<dbReference type="PANTHER" id="PTHR11567">
    <property type="entry name" value="ACID PHOSPHATASE-RELATED"/>
    <property type="match status" value="1"/>
</dbReference>
<feature type="transmembrane region" description="Helical" evidence="1">
    <location>
        <begin position="459"/>
        <end position="482"/>
    </location>
</feature>
<accession>A0A7D9D3J0</accession>
<evidence type="ECO:0000256" key="1">
    <source>
        <dbReference type="SAM" id="Phobius"/>
    </source>
</evidence>